<dbReference type="SUPFAM" id="SSF53927">
    <property type="entry name" value="Cytidine deaminase-like"/>
    <property type="match status" value="1"/>
</dbReference>
<dbReference type="InterPro" id="IPR016193">
    <property type="entry name" value="Cytidine_deaminase-like"/>
</dbReference>
<dbReference type="NCBIfam" id="NF006155">
    <property type="entry name" value="PRK08298.1"/>
    <property type="match status" value="1"/>
</dbReference>
<evidence type="ECO:0000313" key="2">
    <source>
        <dbReference type="Proteomes" id="UP000031631"/>
    </source>
</evidence>
<dbReference type="EMBL" id="AP012275">
    <property type="protein sequence ID" value="BAO45788.1"/>
    <property type="molecule type" value="Genomic_DNA"/>
</dbReference>
<dbReference type="CDD" id="cd01283">
    <property type="entry name" value="cytidine_deaminase"/>
    <property type="match status" value="1"/>
</dbReference>
<protein>
    <submittedName>
        <fullName evidence="1">Cytidine deaminase</fullName>
    </submittedName>
</protein>
<dbReference type="Proteomes" id="UP000031631">
    <property type="component" value="Plasmid pTBH13"/>
</dbReference>
<gene>
    <name evidence="1" type="ORF">TBH_P215</name>
</gene>
<keyword evidence="2" id="KW-1185">Reference proteome</keyword>
<reference evidence="1 2" key="1">
    <citation type="journal article" date="2014" name="PLoS ONE">
        <title>Physiological and genomic features of a novel sulfur-oxidizing gammaproteobacterium belonging to a previously uncultivated symbiotic lineage isolated from a hydrothermal vent.</title>
        <authorList>
            <person name="Nunoura T."/>
            <person name="Takaki Y."/>
            <person name="Kazama H."/>
            <person name="Kakuta J."/>
            <person name="Shimamura S."/>
            <person name="Makita H."/>
            <person name="Hirai M."/>
            <person name="Miyazaki M."/>
            <person name="Takai K."/>
        </authorList>
    </citation>
    <scope>NUCLEOTIDE SEQUENCE [LARGE SCALE GENOMIC DNA]</scope>
    <source>
        <strain evidence="1 2">Hiromi1</strain>
        <plasmid evidence="1">pTBH13</plasmid>
    </source>
</reference>
<dbReference type="AlphaFoldDB" id="A0A7U6JK01"/>
<proteinExistence type="predicted"/>
<geneLocation type="plasmid" evidence="2">
    <name>pTBH13 DNA</name>
</geneLocation>
<evidence type="ECO:0000313" key="1">
    <source>
        <dbReference type="EMBL" id="BAO45788.1"/>
    </source>
</evidence>
<keyword evidence="1" id="KW-0614">Plasmid</keyword>
<accession>A0A7U6JK01</accession>
<dbReference type="KEGG" id="tbn:TBH_P215"/>
<dbReference type="OrthoDB" id="9795347at2"/>
<dbReference type="GO" id="GO:0003824">
    <property type="term" value="F:catalytic activity"/>
    <property type="evidence" value="ECO:0007669"/>
    <property type="project" value="InterPro"/>
</dbReference>
<sequence length="135" mass="15086">MEIGEKLYNEAVKLVNERYPLGWGGAAAIRTETGRIITSISPDVKNDALALCMEVGSYLEAQKYNEKVTHSLCVSRESESSKFKILTPCGVCQERLVYWGGDVLAAVSNLDQEVIFKTLRELQPYHWLGAYGQNL</sequence>
<dbReference type="RefSeq" id="WP_082030837.1">
    <property type="nucleotide sequence ID" value="NZ_AP012275.1"/>
</dbReference>
<organism evidence="1 2">
    <name type="scientific">Thiolapillus brandeum</name>
    <dbReference type="NCBI Taxonomy" id="1076588"/>
    <lineage>
        <taxon>Bacteria</taxon>
        <taxon>Pseudomonadati</taxon>
        <taxon>Pseudomonadota</taxon>
        <taxon>Gammaproteobacteria</taxon>
        <taxon>Chromatiales</taxon>
        <taxon>Sedimenticolaceae</taxon>
        <taxon>Thiolapillus</taxon>
    </lineage>
</organism>
<name>A0A7U6JK01_9GAMM</name>
<dbReference type="Gene3D" id="3.40.140.10">
    <property type="entry name" value="Cytidine Deaminase, domain 2"/>
    <property type="match status" value="1"/>
</dbReference>